<dbReference type="PROSITE" id="PS50804">
    <property type="entry name" value="SCAN_BOX"/>
    <property type="match status" value="1"/>
</dbReference>
<dbReference type="Pfam" id="PF02023">
    <property type="entry name" value="SCAN"/>
    <property type="match status" value="1"/>
</dbReference>
<dbReference type="EMBL" id="JAUCMX010000021">
    <property type="protein sequence ID" value="KAK3514015.1"/>
    <property type="molecule type" value="Genomic_DNA"/>
</dbReference>
<gene>
    <name evidence="2" type="ORF">QTP70_001286</name>
</gene>
<sequence>MLMQDLACGFTGAVLQCLRWRYDLNVNPQVQMDDILHICCRWLQPNQLSAKEVAELVAMDQFLQALPAKERKAVGLHSPTPLREFLERLECALATLEIGRDACKDFRPPPCRPQTP</sequence>
<keyword evidence="3" id="KW-1185">Reference proteome</keyword>
<evidence type="ECO:0000259" key="1">
    <source>
        <dbReference type="PROSITE" id="PS50804"/>
    </source>
</evidence>
<dbReference type="Proteomes" id="UP001274896">
    <property type="component" value="Unassembled WGS sequence"/>
</dbReference>
<comment type="caution">
    <text evidence="2">The sequence shown here is derived from an EMBL/GenBank/DDBJ whole genome shotgun (WGS) entry which is preliminary data.</text>
</comment>
<dbReference type="Gene3D" id="1.10.4020.10">
    <property type="entry name" value="DNA breaking-rejoining enzymes"/>
    <property type="match status" value="1"/>
</dbReference>
<accession>A0AAE0Q5Y3</accession>
<feature type="domain" description="SCAN box" evidence="1">
    <location>
        <begin position="19"/>
        <end position="90"/>
    </location>
</feature>
<dbReference type="InterPro" id="IPR038269">
    <property type="entry name" value="SCAN_sf"/>
</dbReference>
<name>A0AAE0Q5Y3_9TELE</name>
<dbReference type="AlphaFoldDB" id="A0AAE0Q5Y3"/>
<dbReference type="InterPro" id="IPR003309">
    <property type="entry name" value="SCAN_dom"/>
</dbReference>
<evidence type="ECO:0000313" key="3">
    <source>
        <dbReference type="Proteomes" id="UP001274896"/>
    </source>
</evidence>
<dbReference type="SUPFAM" id="SSF47353">
    <property type="entry name" value="Retrovirus capsid dimerization domain-like"/>
    <property type="match status" value="1"/>
</dbReference>
<evidence type="ECO:0000313" key="2">
    <source>
        <dbReference type="EMBL" id="KAK3514015.1"/>
    </source>
</evidence>
<organism evidence="2 3">
    <name type="scientific">Hemibagrus guttatus</name>
    <dbReference type="NCBI Taxonomy" id="175788"/>
    <lineage>
        <taxon>Eukaryota</taxon>
        <taxon>Metazoa</taxon>
        <taxon>Chordata</taxon>
        <taxon>Craniata</taxon>
        <taxon>Vertebrata</taxon>
        <taxon>Euteleostomi</taxon>
        <taxon>Actinopterygii</taxon>
        <taxon>Neopterygii</taxon>
        <taxon>Teleostei</taxon>
        <taxon>Ostariophysi</taxon>
        <taxon>Siluriformes</taxon>
        <taxon>Bagridae</taxon>
        <taxon>Hemibagrus</taxon>
    </lineage>
</organism>
<proteinExistence type="predicted"/>
<reference evidence="2" key="1">
    <citation type="submission" date="2023-06" db="EMBL/GenBank/DDBJ databases">
        <title>Male Hemibagrus guttatus genome.</title>
        <authorList>
            <person name="Bian C."/>
        </authorList>
    </citation>
    <scope>NUCLEOTIDE SEQUENCE</scope>
    <source>
        <strain evidence="2">Male_cb2023</strain>
        <tissue evidence="2">Muscle</tissue>
    </source>
</reference>
<protein>
    <recommendedName>
        <fullName evidence="1">SCAN box domain-containing protein</fullName>
    </recommendedName>
</protein>